<evidence type="ECO:0000313" key="6">
    <source>
        <dbReference type="Proteomes" id="UP000547058"/>
    </source>
</evidence>
<feature type="compositionally biased region" description="Basic and acidic residues" evidence="2">
    <location>
        <begin position="204"/>
        <end position="213"/>
    </location>
</feature>
<evidence type="ECO:0000259" key="3">
    <source>
        <dbReference type="Pfam" id="PF01551"/>
    </source>
</evidence>
<evidence type="ECO:0000259" key="4">
    <source>
        <dbReference type="Pfam" id="PF25023"/>
    </source>
</evidence>
<dbReference type="Gene3D" id="2.70.70.10">
    <property type="entry name" value="Glucose Permease (Domain IIA)"/>
    <property type="match status" value="1"/>
</dbReference>
<feature type="domain" description="M23ase beta-sheet core" evidence="3">
    <location>
        <begin position="227"/>
        <end position="321"/>
    </location>
</feature>
<dbReference type="InterPro" id="IPR022385">
    <property type="entry name" value="Rhs_assc_core"/>
</dbReference>
<dbReference type="PANTHER" id="PTHR21666:SF270">
    <property type="entry name" value="MUREIN HYDROLASE ACTIVATOR ENVC"/>
    <property type="match status" value="1"/>
</dbReference>
<sequence length="341" mass="35879">MSGFGGTAGGVSTRLSGFEGGFRKLRAVGAWLCCVLWVGLALLPSASAQTVTYIHTDALGSVVAETDEAGNVIKRYTYEPYGAVVGEEVTDGPGYAGHVSDAATGLSYMQQRYYDPLIGRFLSVDPIAANASTGAGFNRYAYAANNPYKFTDPDGRCEKITGSNICQRSLTGTVTRFMLPAQGKTDMAKTQRSWPVPGHTKLNAADKPREGRGEFGSPRNTSRGRSTHTGIDIEAPKGARVVAPQDGAVVDIRQNPSGTYGNQVVLDHDNGVFSQSAHLDTVAVKPGALVNGGQDIGKVGRTGNTPSLGDSHLHFEIRLNGPAPRAAGGTVVDPLPYLPEP</sequence>
<dbReference type="RefSeq" id="WP_182339559.1">
    <property type="nucleotide sequence ID" value="NZ_JACGXS010000005.1"/>
</dbReference>
<keyword evidence="1" id="KW-0677">Repeat</keyword>
<dbReference type="InterPro" id="IPR011055">
    <property type="entry name" value="Dup_hybrid_motif"/>
</dbReference>
<name>A0A7W3IHU3_9GAMM</name>
<protein>
    <submittedName>
        <fullName evidence="5">Peptidoglycan DD-metalloendopeptidase family protein</fullName>
    </submittedName>
</protein>
<evidence type="ECO:0000313" key="5">
    <source>
        <dbReference type="EMBL" id="MBA8682418.1"/>
    </source>
</evidence>
<evidence type="ECO:0000256" key="1">
    <source>
        <dbReference type="ARBA" id="ARBA00022737"/>
    </source>
</evidence>
<feature type="region of interest" description="Disordered" evidence="2">
    <location>
        <begin position="321"/>
        <end position="341"/>
    </location>
</feature>
<gene>
    <name evidence="5" type="ORF">H4O11_11440</name>
</gene>
<proteinExistence type="predicted"/>
<feature type="compositionally biased region" description="Polar residues" evidence="2">
    <location>
        <begin position="218"/>
        <end position="229"/>
    </location>
</feature>
<dbReference type="GO" id="GO:0004222">
    <property type="term" value="F:metalloendopeptidase activity"/>
    <property type="evidence" value="ECO:0007669"/>
    <property type="project" value="TreeGrafter"/>
</dbReference>
<dbReference type="PANTHER" id="PTHR21666">
    <property type="entry name" value="PEPTIDASE-RELATED"/>
    <property type="match status" value="1"/>
</dbReference>
<dbReference type="EMBL" id="JACGXS010000005">
    <property type="protein sequence ID" value="MBA8682418.1"/>
    <property type="molecule type" value="Genomic_DNA"/>
</dbReference>
<dbReference type="AlphaFoldDB" id="A0A7W3IHU3"/>
<feature type="domain" description="Teneurin-like YD-shell" evidence="4">
    <location>
        <begin position="48"/>
        <end position="147"/>
    </location>
</feature>
<evidence type="ECO:0000256" key="2">
    <source>
        <dbReference type="SAM" id="MobiDB-lite"/>
    </source>
</evidence>
<dbReference type="InterPro" id="IPR056823">
    <property type="entry name" value="TEN-like_YD-shell"/>
</dbReference>
<dbReference type="InterPro" id="IPR016047">
    <property type="entry name" value="M23ase_b-sheet_dom"/>
</dbReference>
<dbReference type="CDD" id="cd12797">
    <property type="entry name" value="M23_peptidase"/>
    <property type="match status" value="1"/>
</dbReference>
<feature type="region of interest" description="Disordered" evidence="2">
    <location>
        <begin position="183"/>
        <end position="230"/>
    </location>
</feature>
<reference evidence="5 6" key="1">
    <citation type="submission" date="2020-08" db="EMBL/GenBank/DDBJ databases">
        <title>Stenotrophomonas tumulicola JCM 30961.</title>
        <authorList>
            <person name="Deng Y."/>
        </authorList>
    </citation>
    <scope>NUCLEOTIDE SEQUENCE [LARGE SCALE GENOMIC DNA]</scope>
    <source>
        <strain evidence="5 6">JCM 30961</strain>
    </source>
</reference>
<dbReference type="Pfam" id="PF01551">
    <property type="entry name" value="Peptidase_M23"/>
    <property type="match status" value="1"/>
</dbReference>
<dbReference type="Pfam" id="PF25023">
    <property type="entry name" value="TEN_YD-shell"/>
    <property type="match status" value="1"/>
</dbReference>
<dbReference type="InterPro" id="IPR050570">
    <property type="entry name" value="Cell_wall_metabolism_enzyme"/>
</dbReference>
<accession>A0A7W3IHU3</accession>
<dbReference type="SUPFAM" id="SSF51261">
    <property type="entry name" value="Duplicated hybrid motif"/>
    <property type="match status" value="1"/>
</dbReference>
<dbReference type="Gene3D" id="2.180.10.10">
    <property type="entry name" value="RHS repeat-associated core"/>
    <property type="match status" value="1"/>
</dbReference>
<comment type="caution">
    <text evidence="5">The sequence shown here is derived from an EMBL/GenBank/DDBJ whole genome shotgun (WGS) entry which is preliminary data.</text>
</comment>
<dbReference type="Proteomes" id="UP000547058">
    <property type="component" value="Unassembled WGS sequence"/>
</dbReference>
<dbReference type="NCBIfam" id="TIGR03696">
    <property type="entry name" value="Rhs_assc_core"/>
    <property type="match status" value="1"/>
</dbReference>
<organism evidence="5 6">
    <name type="scientific">Stenotrophomonas tumulicola</name>
    <dbReference type="NCBI Taxonomy" id="1685415"/>
    <lineage>
        <taxon>Bacteria</taxon>
        <taxon>Pseudomonadati</taxon>
        <taxon>Pseudomonadota</taxon>
        <taxon>Gammaproteobacteria</taxon>
        <taxon>Lysobacterales</taxon>
        <taxon>Lysobacteraceae</taxon>
        <taxon>Stenotrophomonas</taxon>
    </lineage>
</organism>
<keyword evidence="6" id="KW-1185">Reference proteome</keyword>